<sequence length="392" mass="42493">MNKSFEPTLTGLIPGLVGPLPPELVQLAASLFAQSKIRISSLKPTEETARQYVCSHIACDRLRKKLDLPSIEPRPPLPKKAYGALYNQFQKGLPAQTRPALQSTTVSSSSTTPGAPPPPLSSALNNQITTLMESLCAPNAHPHVVSGVTAMLAEDRAQKSYLPLVTAVALLVIEKLLPEERNVIVGTAGKWRRGEGYILKRDGVMAALGGVGKAGFTKEDTDGWVKELSMRGIRELGWLRSVPDGVGVRDPQSEVEMVVGVGVAVAEEDATPVKSPVKSPVKTPAKTPARTPRKKAVKTPVRTVAKRKVEKLPVKQKEVVEEEEEEEDEPAPPPKKAKKAPEQKVESGIGTFHQGSVDYLSEKKRKGFKEWEGRIRTRAGELREKQAAGVKA</sequence>
<organism evidence="8 9">
    <name type="scientific">Discina gigas</name>
    <dbReference type="NCBI Taxonomy" id="1032678"/>
    <lineage>
        <taxon>Eukaryota</taxon>
        <taxon>Fungi</taxon>
        <taxon>Dikarya</taxon>
        <taxon>Ascomycota</taxon>
        <taxon>Pezizomycotina</taxon>
        <taxon>Pezizomycetes</taxon>
        <taxon>Pezizales</taxon>
        <taxon>Discinaceae</taxon>
        <taxon>Discina</taxon>
    </lineage>
</organism>
<proteinExistence type="inferred from homology"/>
<dbReference type="InterPro" id="IPR008721">
    <property type="entry name" value="ORC6_cyclin_first"/>
</dbReference>
<keyword evidence="9" id="KW-1185">Reference proteome</keyword>
<evidence type="ECO:0000313" key="8">
    <source>
        <dbReference type="EMBL" id="KAL0637276.1"/>
    </source>
</evidence>
<reference evidence="8 9" key="1">
    <citation type="submission" date="2024-02" db="EMBL/GenBank/DDBJ databases">
        <title>Discinaceae phylogenomics.</title>
        <authorList>
            <person name="Dirks A.C."/>
            <person name="James T.Y."/>
        </authorList>
    </citation>
    <scope>NUCLEOTIDE SEQUENCE [LARGE SCALE GENOMIC DNA]</scope>
    <source>
        <strain evidence="8 9">ACD0624</strain>
    </source>
</reference>
<feature type="compositionally biased region" description="Low complexity" evidence="6">
    <location>
        <begin position="99"/>
        <end position="113"/>
    </location>
</feature>
<feature type="compositionally biased region" description="Basic and acidic residues" evidence="6">
    <location>
        <begin position="310"/>
        <end position="319"/>
    </location>
</feature>
<evidence type="ECO:0000256" key="1">
    <source>
        <dbReference type="ARBA" id="ARBA00004123"/>
    </source>
</evidence>
<evidence type="ECO:0000256" key="6">
    <source>
        <dbReference type="SAM" id="MobiDB-lite"/>
    </source>
</evidence>
<evidence type="ECO:0000256" key="5">
    <source>
        <dbReference type="ARBA" id="ARBA00023242"/>
    </source>
</evidence>
<name>A0ABR3GMY7_9PEZI</name>
<feature type="region of interest" description="Disordered" evidence="6">
    <location>
        <begin position="271"/>
        <end position="392"/>
    </location>
</feature>
<evidence type="ECO:0000256" key="4">
    <source>
        <dbReference type="ARBA" id="ARBA00023125"/>
    </source>
</evidence>
<dbReference type="Proteomes" id="UP001447188">
    <property type="component" value="Unassembled WGS sequence"/>
</dbReference>
<gene>
    <name evidence="8" type="ORF">Q9L58_003760</name>
</gene>
<keyword evidence="3" id="KW-0235">DNA replication</keyword>
<evidence type="ECO:0000256" key="2">
    <source>
        <dbReference type="ARBA" id="ARBA00010840"/>
    </source>
</evidence>
<evidence type="ECO:0000313" key="9">
    <source>
        <dbReference type="Proteomes" id="UP001447188"/>
    </source>
</evidence>
<feature type="compositionally biased region" description="Acidic residues" evidence="6">
    <location>
        <begin position="320"/>
        <end position="330"/>
    </location>
</feature>
<dbReference type="EMBL" id="JBBBZM010000037">
    <property type="protein sequence ID" value="KAL0637276.1"/>
    <property type="molecule type" value="Genomic_DNA"/>
</dbReference>
<comment type="subcellular location">
    <subcellularLocation>
        <location evidence="1">Nucleus</location>
    </subcellularLocation>
</comment>
<comment type="similarity">
    <text evidence="2">Belongs to the ORC6 family.</text>
</comment>
<feature type="region of interest" description="Disordered" evidence="6">
    <location>
        <begin position="97"/>
        <end position="124"/>
    </location>
</feature>
<evidence type="ECO:0000259" key="7">
    <source>
        <dbReference type="Pfam" id="PF05460"/>
    </source>
</evidence>
<accession>A0ABR3GMY7</accession>
<protein>
    <recommendedName>
        <fullName evidence="7">ORC6 first cyclin-like domain-containing protein</fullName>
    </recommendedName>
</protein>
<keyword evidence="5" id="KW-0539">Nucleus</keyword>
<feature type="compositionally biased region" description="Basic and acidic residues" evidence="6">
    <location>
        <begin position="368"/>
        <end position="386"/>
    </location>
</feature>
<keyword evidence="4" id="KW-0238">DNA-binding</keyword>
<dbReference type="Pfam" id="PF05460">
    <property type="entry name" value="ORC6"/>
    <property type="match status" value="1"/>
</dbReference>
<evidence type="ECO:0000256" key="3">
    <source>
        <dbReference type="ARBA" id="ARBA00022705"/>
    </source>
</evidence>
<feature type="domain" description="ORC6 first cyclin-like" evidence="7">
    <location>
        <begin position="9"/>
        <end position="95"/>
    </location>
</feature>
<comment type="caution">
    <text evidence="8">The sequence shown here is derived from an EMBL/GenBank/DDBJ whole genome shotgun (WGS) entry which is preliminary data.</text>
</comment>